<dbReference type="InterPro" id="IPR006140">
    <property type="entry name" value="D-isomer_DH_NAD-bd"/>
</dbReference>
<comment type="catalytic activity">
    <reaction evidence="11">
        <text>(2R)-3-phosphoglycerate + NAD(+) = 3-phosphooxypyruvate + NADH + H(+)</text>
        <dbReference type="Rhea" id="RHEA:12641"/>
        <dbReference type="ChEBI" id="CHEBI:15378"/>
        <dbReference type="ChEBI" id="CHEBI:18110"/>
        <dbReference type="ChEBI" id="CHEBI:57540"/>
        <dbReference type="ChEBI" id="CHEBI:57945"/>
        <dbReference type="ChEBI" id="CHEBI:58272"/>
        <dbReference type="EC" id="1.1.1.95"/>
    </reaction>
</comment>
<dbReference type="PROSITE" id="PS00065">
    <property type="entry name" value="D_2_HYDROXYACID_DH_1"/>
    <property type="match status" value="1"/>
</dbReference>
<dbReference type="GO" id="GO:0004617">
    <property type="term" value="F:phosphoglycerate dehydrogenase activity"/>
    <property type="evidence" value="ECO:0007669"/>
    <property type="project" value="UniProtKB-EC"/>
</dbReference>
<name>A0AAQ1MD44_9FIRM</name>
<dbReference type="PANTHER" id="PTHR42938">
    <property type="entry name" value="FORMATE DEHYDROGENASE 1"/>
    <property type="match status" value="1"/>
</dbReference>
<dbReference type="SUPFAM" id="SSF51735">
    <property type="entry name" value="NAD(P)-binding Rossmann-fold domains"/>
    <property type="match status" value="1"/>
</dbReference>
<dbReference type="InterPro" id="IPR036291">
    <property type="entry name" value="NAD(P)-bd_dom_sf"/>
</dbReference>
<evidence type="ECO:0000256" key="9">
    <source>
        <dbReference type="ARBA" id="ARBA00030455"/>
    </source>
</evidence>
<proteinExistence type="inferred from homology"/>
<dbReference type="InterPro" id="IPR029752">
    <property type="entry name" value="D-isomer_DH_CS1"/>
</dbReference>
<evidence type="ECO:0000256" key="10">
    <source>
        <dbReference type="ARBA" id="ARBA00048126"/>
    </source>
</evidence>
<evidence type="ECO:0000259" key="13">
    <source>
        <dbReference type="PROSITE" id="PS51671"/>
    </source>
</evidence>
<comment type="similarity">
    <text evidence="3 12">Belongs to the D-isomer specific 2-hydroxyacid dehydrogenase family.</text>
</comment>
<dbReference type="Pfam" id="PF00389">
    <property type="entry name" value="2-Hacid_dh"/>
    <property type="match status" value="1"/>
</dbReference>
<dbReference type="SUPFAM" id="SSF55021">
    <property type="entry name" value="ACT-like"/>
    <property type="match status" value="1"/>
</dbReference>
<evidence type="ECO:0000256" key="6">
    <source>
        <dbReference type="ARBA" id="ARBA00021582"/>
    </source>
</evidence>
<accession>A0AAQ1MD44</accession>
<reference evidence="15" key="2">
    <citation type="submission" date="2016-11" db="EMBL/GenBank/DDBJ databases">
        <authorList>
            <person name="Varghese N."/>
            <person name="Submissions S."/>
        </authorList>
    </citation>
    <scope>NUCLEOTIDE SEQUENCE</scope>
    <source>
        <strain evidence="15">DSM 4029</strain>
    </source>
</reference>
<evidence type="ECO:0000313" key="17">
    <source>
        <dbReference type="Proteomes" id="UP000474718"/>
    </source>
</evidence>
<dbReference type="PANTHER" id="PTHR42938:SF47">
    <property type="entry name" value="HYDROXYPYRUVATE REDUCTASE"/>
    <property type="match status" value="1"/>
</dbReference>
<keyword evidence="17" id="KW-1185">Reference proteome</keyword>
<dbReference type="Gene3D" id="3.30.70.260">
    <property type="match status" value="1"/>
</dbReference>
<evidence type="ECO:0000313" key="14">
    <source>
        <dbReference type="EMBL" id="MZL70629.1"/>
    </source>
</evidence>
<evidence type="ECO:0000256" key="8">
    <source>
        <dbReference type="ARBA" id="ARBA00023027"/>
    </source>
</evidence>
<evidence type="ECO:0000256" key="5">
    <source>
        <dbReference type="ARBA" id="ARBA00013143"/>
    </source>
</evidence>
<comment type="catalytic activity">
    <reaction evidence="10">
        <text>(R)-2-hydroxyglutarate + NAD(+) = 2-oxoglutarate + NADH + H(+)</text>
        <dbReference type="Rhea" id="RHEA:49612"/>
        <dbReference type="ChEBI" id="CHEBI:15378"/>
        <dbReference type="ChEBI" id="CHEBI:15801"/>
        <dbReference type="ChEBI" id="CHEBI:16810"/>
        <dbReference type="ChEBI" id="CHEBI:57540"/>
        <dbReference type="ChEBI" id="CHEBI:57945"/>
        <dbReference type="EC" id="1.1.1.399"/>
    </reaction>
</comment>
<dbReference type="EC" id="1.1.1.399" evidence="4"/>
<dbReference type="Proteomes" id="UP000474718">
    <property type="component" value="Unassembled WGS sequence"/>
</dbReference>
<evidence type="ECO:0000256" key="12">
    <source>
        <dbReference type="RuleBase" id="RU003719"/>
    </source>
</evidence>
<evidence type="ECO:0000256" key="4">
    <source>
        <dbReference type="ARBA" id="ARBA00013001"/>
    </source>
</evidence>
<evidence type="ECO:0000256" key="11">
    <source>
        <dbReference type="ARBA" id="ARBA00048731"/>
    </source>
</evidence>
<comment type="caution">
    <text evidence="15">The sequence shown here is derived from an EMBL/GenBank/DDBJ whole genome shotgun (WGS) entry which is preliminary data.</text>
</comment>
<dbReference type="EC" id="1.1.1.95" evidence="5"/>
<sequence length="390" mass="41648">MYTVKTLNQISPAGLRAFDPAHFVLDDGAERPDALLCRSADLHQYPFDPCLAAIGRAGAGVNNIPVEECSRRGIAVFNTPGANAGAVKEMVLCALLLASRKIPAALAWVQGLKGETDLQKRVEAGKKAFIGPELGGKTLGVIGMGAIGIQVANTARHLGMEVIGYDPYMSVEAAWKVSRQIAHAASLEEVYQKSDYITLHVPYTADTKGMVDAAALAQMKDGVRLLNFARGELVETPALLAAVEGGKVACYVTDFAQEELLGVEGVVVLPHLGASTPESEDNCAVMAARELMDYLENGNIKNAVNLPTCRMARSGRVRVCVIHRNIPAMITQISSALSGAGLNIENLVNKSRGEYAYTMLDLADELPEPVEGAIRAIEGVVRVRVLPRCE</sequence>
<dbReference type="GO" id="GO:0051287">
    <property type="term" value="F:NAD binding"/>
    <property type="evidence" value="ECO:0007669"/>
    <property type="project" value="InterPro"/>
</dbReference>
<evidence type="ECO:0000313" key="16">
    <source>
        <dbReference type="Proteomes" id="UP000184089"/>
    </source>
</evidence>
<reference evidence="16" key="1">
    <citation type="submission" date="2016-11" db="EMBL/GenBank/DDBJ databases">
        <authorList>
            <person name="Jaros S."/>
            <person name="Januszkiewicz K."/>
            <person name="Wedrychowicz H."/>
        </authorList>
    </citation>
    <scope>NUCLEOTIDE SEQUENCE [LARGE SCALE GENOMIC DNA]</scope>
    <source>
        <strain evidence="16">DSM 4029</strain>
    </source>
</reference>
<feature type="domain" description="ACT" evidence="13">
    <location>
        <begin position="318"/>
        <end position="388"/>
    </location>
</feature>
<evidence type="ECO:0000256" key="7">
    <source>
        <dbReference type="ARBA" id="ARBA00023002"/>
    </source>
</evidence>
<dbReference type="InterPro" id="IPR006139">
    <property type="entry name" value="D-isomer_2_OHA_DH_cat_dom"/>
</dbReference>
<dbReference type="EMBL" id="WWVX01000009">
    <property type="protein sequence ID" value="MZL70629.1"/>
    <property type="molecule type" value="Genomic_DNA"/>
</dbReference>
<dbReference type="InterPro" id="IPR002912">
    <property type="entry name" value="ACT_dom"/>
</dbReference>
<gene>
    <name evidence="14" type="ORF">GT747_12800</name>
    <name evidence="15" type="ORF">SAMN05444424_1252</name>
</gene>
<dbReference type="InterPro" id="IPR029753">
    <property type="entry name" value="D-isomer_DH_CS"/>
</dbReference>
<protein>
    <recommendedName>
        <fullName evidence="6">D-3-phosphoglycerate dehydrogenase</fullName>
        <ecNumber evidence="4">1.1.1.399</ecNumber>
        <ecNumber evidence="5">1.1.1.95</ecNumber>
    </recommendedName>
    <alternativeName>
        <fullName evidence="9">2-oxoglutarate reductase</fullName>
    </alternativeName>
</protein>
<dbReference type="CDD" id="cd12174">
    <property type="entry name" value="PGDH_like_3"/>
    <property type="match status" value="1"/>
</dbReference>
<keyword evidence="7 12" id="KW-0560">Oxidoreductase</keyword>
<evidence type="ECO:0000256" key="3">
    <source>
        <dbReference type="ARBA" id="ARBA00005854"/>
    </source>
</evidence>
<dbReference type="AlphaFoldDB" id="A0AAQ1MD44"/>
<dbReference type="EMBL" id="FQVY01000002">
    <property type="protein sequence ID" value="SHG04180.1"/>
    <property type="molecule type" value="Genomic_DNA"/>
</dbReference>
<reference evidence="14 17" key="3">
    <citation type="journal article" date="2019" name="Nat. Med.">
        <title>A library of human gut bacterial isolates paired with longitudinal multiomics data enables mechanistic microbiome research.</title>
        <authorList>
            <person name="Poyet M."/>
            <person name="Groussin M."/>
            <person name="Gibbons S.M."/>
            <person name="Avila-Pacheco J."/>
            <person name="Jiang X."/>
            <person name="Kearney S.M."/>
            <person name="Perrotta A.R."/>
            <person name="Berdy B."/>
            <person name="Zhao S."/>
            <person name="Lieberman T.D."/>
            <person name="Swanson P.K."/>
            <person name="Smith M."/>
            <person name="Roesemann S."/>
            <person name="Alexander J.E."/>
            <person name="Rich S.A."/>
            <person name="Livny J."/>
            <person name="Vlamakis H."/>
            <person name="Clish C."/>
            <person name="Bullock K."/>
            <person name="Deik A."/>
            <person name="Scott J."/>
            <person name="Pierce K.A."/>
            <person name="Xavier R.J."/>
            <person name="Alm E.J."/>
        </authorList>
    </citation>
    <scope>NUCLEOTIDE SEQUENCE [LARGE SCALE GENOMIC DNA]</scope>
    <source>
        <strain evidence="14 17">BIOML-A2</strain>
    </source>
</reference>
<dbReference type="PROSITE" id="PS51671">
    <property type="entry name" value="ACT"/>
    <property type="match status" value="1"/>
</dbReference>
<dbReference type="SUPFAM" id="SSF52283">
    <property type="entry name" value="Formate/glycerate dehydrogenase catalytic domain-like"/>
    <property type="match status" value="1"/>
</dbReference>
<comment type="pathway">
    <text evidence="2">Amino-acid biosynthesis; L-serine biosynthesis; L-serine from 3-phospho-D-glycerate: step 1/3.</text>
</comment>
<dbReference type="CDD" id="cd04901">
    <property type="entry name" value="ACT_3PGDH"/>
    <property type="match status" value="1"/>
</dbReference>
<dbReference type="RefSeq" id="WP_021658469.1">
    <property type="nucleotide sequence ID" value="NZ_FQVY01000002.1"/>
</dbReference>
<dbReference type="Gene3D" id="3.40.50.720">
    <property type="entry name" value="NAD(P)-binding Rossmann-like Domain"/>
    <property type="match status" value="2"/>
</dbReference>
<dbReference type="PROSITE" id="PS00671">
    <property type="entry name" value="D_2_HYDROXYACID_DH_3"/>
    <property type="match status" value="1"/>
</dbReference>
<evidence type="ECO:0000256" key="1">
    <source>
        <dbReference type="ARBA" id="ARBA00003800"/>
    </source>
</evidence>
<dbReference type="InterPro" id="IPR045865">
    <property type="entry name" value="ACT-like_dom_sf"/>
</dbReference>
<evidence type="ECO:0000313" key="15">
    <source>
        <dbReference type="EMBL" id="SHG04180.1"/>
    </source>
</evidence>
<keyword evidence="8" id="KW-0520">NAD</keyword>
<evidence type="ECO:0000256" key="2">
    <source>
        <dbReference type="ARBA" id="ARBA00005216"/>
    </source>
</evidence>
<comment type="function">
    <text evidence="1">Catalyzes the reversible oxidation of 3-phospho-D-glycerate to 3-phosphonooxypyruvate, the first step of the phosphorylated L-serine biosynthesis pathway. Also catalyzes the reversible oxidation of 2-hydroxyglutarate to 2-oxoglutarate.</text>
</comment>
<dbReference type="Pfam" id="PF02826">
    <property type="entry name" value="2-Hacid_dh_C"/>
    <property type="match status" value="1"/>
</dbReference>
<organism evidence="15 16">
    <name type="scientific">Bittarella massiliensis</name>
    <name type="common">ex Durand et al. 2017</name>
    <dbReference type="NCBI Taxonomy" id="1720313"/>
    <lineage>
        <taxon>Bacteria</taxon>
        <taxon>Bacillati</taxon>
        <taxon>Bacillota</taxon>
        <taxon>Clostridia</taxon>
        <taxon>Eubacteriales</taxon>
        <taxon>Oscillospiraceae</taxon>
        <taxon>Bittarella (ex Durand et al. 2017)</taxon>
    </lineage>
</organism>
<dbReference type="Proteomes" id="UP000184089">
    <property type="component" value="Unassembled WGS sequence"/>
</dbReference>